<dbReference type="PANTHER" id="PTHR43085:SF49">
    <property type="entry name" value="5-DEHYDRO-2-DEOXYGLUCONOKINASE"/>
    <property type="match status" value="1"/>
</dbReference>
<dbReference type="SUPFAM" id="SSF53613">
    <property type="entry name" value="Ribokinase-like"/>
    <property type="match status" value="1"/>
</dbReference>
<evidence type="ECO:0000313" key="6">
    <source>
        <dbReference type="EMBL" id="QHN37945.1"/>
    </source>
</evidence>
<dbReference type="InterPro" id="IPR050306">
    <property type="entry name" value="PfkB_Carbo_kinase"/>
</dbReference>
<dbReference type="RefSeq" id="WP_005191981.1">
    <property type="nucleotide sequence ID" value="NZ_CP045804.1"/>
</dbReference>
<dbReference type="CDD" id="cd01166">
    <property type="entry name" value="KdgK"/>
    <property type="match status" value="1"/>
</dbReference>
<evidence type="ECO:0000256" key="1">
    <source>
        <dbReference type="ARBA" id="ARBA00010688"/>
    </source>
</evidence>
<comment type="similarity">
    <text evidence="1">Belongs to the carbohydrate kinase PfkB family.</text>
</comment>
<dbReference type="GO" id="GO:0047590">
    <property type="term" value="F:5-dehydro-2-deoxygluconokinase activity"/>
    <property type="evidence" value="ECO:0007669"/>
    <property type="project" value="UniProtKB-EC"/>
</dbReference>
<keyword evidence="4" id="KW-0418">Kinase</keyword>
<evidence type="ECO:0000256" key="5">
    <source>
        <dbReference type="ARBA" id="ARBA00022840"/>
    </source>
</evidence>
<keyword evidence="2 6" id="KW-0808">Transferase</keyword>
<dbReference type="GO" id="GO:0005524">
    <property type="term" value="F:ATP binding"/>
    <property type="evidence" value="ECO:0007669"/>
    <property type="project" value="UniProtKB-KW"/>
</dbReference>
<organism evidence="6">
    <name type="scientific">Gordonia amarae</name>
    <dbReference type="NCBI Taxonomy" id="36821"/>
    <lineage>
        <taxon>Bacteria</taxon>
        <taxon>Bacillati</taxon>
        <taxon>Actinomycetota</taxon>
        <taxon>Actinomycetes</taxon>
        <taxon>Mycobacteriales</taxon>
        <taxon>Gordoniaceae</taxon>
        <taxon>Gordonia</taxon>
    </lineage>
</organism>
<dbReference type="InterPro" id="IPR002139">
    <property type="entry name" value="Ribo/fructo_kinase"/>
</dbReference>
<dbReference type="Pfam" id="PF00294">
    <property type="entry name" value="PfkB"/>
    <property type="match status" value="1"/>
</dbReference>
<dbReference type="NCBIfam" id="TIGR04382">
    <property type="entry name" value="myo_inos_iolC_N"/>
    <property type="match status" value="1"/>
</dbReference>
<protein>
    <submittedName>
        <fullName evidence="6">5-dehydro-2-deoxygluconokinase</fullName>
        <ecNumber evidence="6">2.7.1.92</ecNumber>
    </submittedName>
</protein>
<dbReference type="Gene3D" id="2.20.150.10">
    <property type="entry name" value="putative 5-dehydro-2- deoxygluconokinase"/>
    <property type="match status" value="1"/>
</dbReference>
<keyword evidence="5" id="KW-0067">ATP-binding</keyword>
<dbReference type="InterPro" id="IPR030830">
    <property type="entry name" value="Myo_inos_IolC"/>
</dbReference>
<accession>A0A857KTB7</accession>
<dbReference type="InterPro" id="IPR023314">
    <property type="entry name" value="Myo_inos_IolC-like_sf"/>
</dbReference>
<keyword evidence="3" id="KW-0547">Nucleotide-binding</keyword>
<evidence type="ECO:0000256" key="4">
    <source>
        <dbReference type="ARBA" id="ARBA00022777"/>
    </source>
</evidence>
<dbReference type="InterPro" id="IPR011611">
    <property type="entry name" value="PfkB_dom"/>
</dbReference>
<gene>
    <name evidence="6" type="primary">iolC</name>
    <name evidence="6" type="ORF">GII30_00985</name>
</gene>
<dbReference type="AlphaFoldDB" id="A0A857KTB7"/>
<dbReference type="EMBL" id="CP045810">
    <property type="protein sequence ID" value="QHN37945.1"/>
    <property type="molecule type" value="Genomic_DNA"/>
</dbReference>
<name>A0A857KTB7_9ACTN</name>
<evidence type="ECO:0000256" key="2">
    <source>
        <dbReference type="ARBA" id="ARBA00022679"/>
    </source>
</evidence>
<evidence type="ECO:0000256" key="3">
    <source>
        <dbReference type="ARBA" id="ARBA00022741"/>
    </source>
</evidence>
<sequence length="329" mass="35320">MTASPTASYDRNSPYDLITMGRIGVDIYPLQDGVGLEDVETFGKYLGGSATNVAVAAARHGRRASVITATGADAFGRYLRTELARLGVDNRHVKVVEGLNTPVTFCEIFPPDDFPLYFYRDPIAPDLTLTEPDLDPRAIADARIFWTTVTGLSREPSRAAHHAAYRARGKAPLTILDLDYRPMFWPSPAEATEAVGEVLGQVTVAIGNKEECEIAVGETEPDRAADALLERGIEVAVVKQGPKGVLAKTRDERVEVPPYPVRVVNGLGAGDGFGGAVCHGLLSGWSLERTLRFANVAGAIVASRRECSTAMPTTGEVDAVLNEMDLTHA</sequence>
<dbReference type="InterPro" id="IPR029056">
    <property type="entry name" value="Ribokinase-like"/>
</dbReference>
<reference evidence="6" key="1">
    <citation type="journal article" date="2021" name="Nat. Microbiol.">
        <title>Cocultivation of an ultrasmall environmental parasitic bacterium with lytic ability against bacteria associated with wastewater foams.</title>
        <authorList>
            <person name="Batinovic S."/>
            <person name="Rose J.J.A."/>
            <person name="Ratcliffe J."/>
            <person name="Seviour R.J."/>
            <person name="Petrovski S."/>
        </authorList>
    </citation>
    <scope>NUCLEOTIDE SEQUENCE</scope>
    <source>
        <strain evidence="6">CON44</strain>
    </source>
</reference>
<dbReference type="PANTHER" id="PTHR43085">
    <property type="entry name" value="HEXOKINASE FAMILY MEMBER"/>
    <property type="match status" value="1"/>
</dbReference>
<proteinExistence type="inferred from homology"/>
<dbReference type="PRINTS" id="PR00990">
    <property type="entry name" value="RIBOKINASE"/>
</dbReference>
<dbReference type="EC" id="2.7.1.92" evidence="6"/>
<dbReference type="Gene3D" id="3.40.1190.20">
    <property type="match status" value="1"/>
</dbReference>